<dbReference type="Pfam" id="PF20151">
    <property type="entry name" value="DUF6533"/>
    <property type="match status" value="2"/>
</dbReference>
<proteinExistence type="predicted"/>
<organism evidence="3">
    <name type="scientific">Dichomitus squalens</name>
    <dbReference type="NCBI Taxonomy" id="114155"/>
    <lineage>
        <taxon>Eukaryota</taxon>
        <taxon>Fungi</taxon>
        <taxon>Dikarya</taxon>
        <taxon>Basidiomycota</taxon>
        <taxon>Agaricomycotina</taxon>
        <taxon>Agaricomycetes</taxon>
        <taxon>Polyporales</taxon>
        <taxon>Polyporaceae</taxon>
        <taxon>Dichomitus</taxon>
    </lineage>
</organism>
<protein>
    <recommendedName>
        <fullName evidence="2">DUF6533 domain-containing protein</fullName>
    </recommendedName>
</protein>
<gene>
    <name evidence="3" type="ORF">BD311DRAFT_647438</name>
</gene>
<keyword evidence="1" id="KW-0472">Membrane</keyword>
<evidence type="ECO:0000313" key="3">
    <source>
        <dbReference type="EMBL" id="TBU35828.1"/>
    </source>
</evidence>
<keyword evidence="1" id="KW-1133">Transmembrane helix</keyword>
<dbReference type="EMBL" id="ML143386">
    <property type="protein sequence ID" value="TBU35828.1"/>
    <property type="molecule type" value="Genomic_DNA"/>
</dbReference>
<keyword evidence="1" id="KW-0812">Transmembrane</keyword>
<dbReference type="AlphaFoldDB" id="A0A4Q9N6X3"/>
<feature type="transmembrane region" description="Helical" evidence="1">
    <location>
        <begin position="283"/>
        <end position="303"/>
    </location>
</feature>
<feature type="transmembrane region" description="Helical" evidence="1">
    <location>
        <begin position="243"/>
        <end position="262"/>
    </location>
</feature>
<reference evidence="3" key="1">
    <citation type="submission" date="2019-01" db="EMBL/GenBank/DDBJ databases">
        <title>Draft genome sequences of three monokaryotic isolates of the white-rot basidiomycete fungus Dichomitus squalens.</title>
        <authorList>
            <consortium name="DOE Joint Genome Institute"/>
            <person name="Lopez S.C."/>
            <person name="Andreopoulos B."/>
            <person name="Pangilinan J."/>
            <person name="Lipzen A."/>
            <person name="Riley R."/>
            <person name="Ahrendt S."/>
            <person name="Ng V."/>
            <person name="Barry K."/>
            <person name="Daum C."/>
            <person name="Grigoriev I.V."/>
            <person name="Hilden K.S."/>
            <person name="Makela M.R."/>
            <person name="de Vries R.P."/>
        </authorList>
    </citation>
    <scope>NUCLEOTIDE SEQUENCE [LARGE SCALE GENOMIC DNA]</scope>
    <source>
        <strain evidence="3">OM18370.1</strain>
    </source>
</reference>
<evidence type="ECO:0000259" key="2">
    <source>
        <dbReference type="Pfam" id="PF20151"/>
    </source>
</evidence>
<accession>A0A4Q9N6X3</accession>
<evidence type="ECO:0000256" key="1">
    <source>
        <dbReference type="SAM" id="Phobius"/>
    </source>
</evidence>
<feature type="transmembrane region" description="Helical" evidence="1">
    <location>
        <begin position="339"/>
        <end position="362"/>
    </location>
</feature>
<sequence>MSAPQSAADFVSAVRLDSSLTLAAFSILYYDYALTITSEIEYYWNPPSMSAPFVLFVVSRYLGLLGPLPVFFEYFGGFPEHAAILTSHSSLSINTPLGFKFPGCNLSLTDEQYVSQISTGMSIPQVAVSAETFASSVQFDTCITLAAFTLLYYDYALTVTSEIDWYWNPPSPSVPFVLFTVSRYFGLLGPIPVFLEYFGHIPEHAAVLTSVSPLSTSTLLNFGTTGCNLSLDTEQRLHLSDLALAWSAMLWFDTAIFALTFYKAMQVRHYMPGMLLVTMFRDGTIYYGILIVVNTLNITTFLIVPIQAYHAYFTVASQVVVGLLLVIRTYALYNGSKALLATFCAFGIVMFAATLVAMTVMVPPEPPAKILPQALGCDLSVSLPTGAAGAAVGWIAMVCFDTMIFVLTVAKAFRMAPFWHHRLLSILFRDGQYTRTIIMGLVNSGNLLTLVLPSIGDTNRGFLTSLTNAICTTITSRMLLNLRDPELQGGTLRVGRWSISRTSQVAVAGSTASSEAKTAQAAASDCGPVCNHTTILVEPQPTGRVEV</sequence>
<dbReference type="OrthoDB" id="3261349at2759"/>
<feature type="transmembrane region" description="Helical" evidence="1">
    <location>
        <begin position="309"/>
        <end position="327"/>
    </location>
</feature>
<feature type="transmembrane region" description="Helical" evidence="1">
    <location>
        <begin position="391"/>
        <end position="413"/>
    </location>
</feature>
<feature type="domain" description="DUF6533" evidence="2">
    <location>
        <begin position="20"/>
        <end position="65"/>
    </location>
</feature>
<feature type="domain" description="DUF6533" evidence="2">
    <location>
        <begin position="142"/>
        <end position="188"/>
    </location>
</feature>
<name>A0A4Q9N6X3_9APHY</name>
<dbReference type="InterPro" id="IPR045340">
    <property type="entry name" value="DUF6533"/>
</dbReference>
<dbReference type="Proteomes" id="UP000292957">
    <property type="component" value="Unassembled WGS sequence"/>
</dbReference>